<evidence type="ECO:0000256" key="1">
    <source>
        <dbReference type="ARBA" id="ARBA00004651"/>
    </source>
</evidence>
<dbReference type="PROSITE" id="PS50850">
    <property type="entry name" value="MFS"/>
    <property type="match status" value="1"/>
</dbReference>
<comment type="caution">
    <text evidence="11">The sequence shown here is derived from an EMBL/GenBank/DDBJ whole genome shotgun (WGS) entry which is preliminary data.</text>
</comment>
<dbReference type="Proteomes" id="UP000237755">
    <property type="component" value="Unassembled WGS sequence"/>
</dbReference>
<dbReference type="InterPro" id="IPR011701">
    <property type="entry name" value="MFS"/>
</dbReference>
<feature type="transmembrane region" description="Helical" evidence="9">
    <location>
        <begin position="208"/>
        <end position="228"/>
    </location>
</feature>
<dbReference type="PANTHER" id="PTHR42718">
    <property type="entry name" value="MAJOR FACILITATOR SUPERFAMILY MULTIDRUG TRANSPORTER MFSC"/>
    <property type="match status" value="1"/>
</dbReference>
<evidence type="ECO:0000256" key="8">
    <source>
        <dbReference type="SAM" id="MobiDB-lite"/>
    </source>
</evidence>
<dbReference type="PANTHER" id="PTHR42718:SF9">
    <property type="entry name" value="MAJOR FACILITATOR SUPERFAMILY MULTIDRUG TRANSPORTER MFSC"/>
    <property type="match status" value="1"/>
</dbReference>
<gene>
    <name evidence="11" type="ORF">GY24_03090</name>
</gene>
<feature type="transmembrane region" description="Helical" evidence="9">
    <location>
        <begin position="60"/>
        <end position="76"/>
    </location>
</feature>
<evidence type="ECO:0000313" key="11">
    <source>
        <dbReference type="EMBL" id="PPL19915.1"/>
    </source>
</evidence>
<dbReference type="CDD" id="cd17321">
    <property type="entry name" value="MFS_MMR_MDR_like"/>
    <property type="match status" value="1"/>
</dbReference>
<feature type="compositionally biased region" description="Acidic residues" evidence="8">
    <location>
        <begin position="542"/>
        <end position="552"/>
    </location>
</feature>
<keyword evidence="4" id="KW-1003">Cell membrane</keyword>
<feature type="transmembrane region" description="Helical" evidence="9">
    <location>
        <begin position="248"/>
        <end position="273"/>
    </location>
</feature>
<keyword evidence="7 9" id="KW-0472">Membrane</keyword>
<feature type="transmembrane region" description="Helical" evidence="9">
    <location>
        <begin position="117"/>
        <end position="138"/>
    </location>
</feature>
<evidence type="ECO:0000313" key="12">
    <source>
        <dbReference type="Proteomes" id="UP000237755"/>
    </source>
</evidence>
<evidence type="ECO:0000259" key="10">
    <source>
        <dbReference type="PROSITE" id="PS50850"/>
    </source>
</evidence>
<feature type="transmembrane region" description="Helical" evidence="9">
    <location>
        <begin position="434"/>
        <end position="457"/>
    </location>
</feature>
<dbReference type="SUPFAM" id="SSF103473">
    <property type="entry name" value="MFS general substrate transporter"/>
    <property type="match status" value="2"/>
</dbReference>
<feature type="transmembrane region" description="Helical" evidence="9">
    <location>
        <begin position="327"/>
        <end position="349"/>
    </location>
</feature>
<evidence type="ECO:0000256" key="3">
    <source>
        <dbReference type="ARBA" id="ARBA00022448"/>
    </source>
</evidence>
<evidence type="ECO:0000256" key="2">
    <source>
        <dbReference type="ARBA" id="ARBA00008537"/>
    </source>
</evidence>
<evidence type="ECO:0000256" key="9">
    <source>
        <dbReference type="SAM" id="Phobius"/>
    </source>
</evidence>
<comment type="subcellular location">
    <subcellularLocation>
        <location evidence="1">Cell membrane</location>
        <topology evidence="1">Multi-pass membrane protein</topology>
    </subcellularLocation>
</comment>
<dbReference type="InterPro" id="IPR004638">
    <property type="entry name" value="EmrB-like"/>
</dbReference>
<accession>A0ABX5AYE8</accession>
<evidence type="ECO:0000256" key="6">
    <source>
        <dbReference type="ARBA" id="ARBA00022989"/>
    </source>
</evidence>
<protein>
    <submittedName>
        <fullName evidence="11">MFS transporter</fullName>
    </submittedName>
</protein>
<feature type="transmembrane region" description="Helical" evidence="9">
    <location>
        <begin position="361"/>
        <end position="381"/>
    </location>
</feature>
<feature type="transmembrane region" description="Helical" evidence="9">
    <location>
        <begin position="174"/>
        <end position="196"/>
    </location>
</feature>
<evidence type="ECO:0000256" key="4">
    <source>
        <dbReference type="ARBA" id="ARBA00022475"/>
    </source>
</evidence>
<dbReference type="NCBIfam" id="TIGR00711">
    <property type="entry name" value="efflux_EmrB"/>
    <property type="match status" value="1"/>
</dbReference>
<feature type="transmembrane region" description="Helical" evidence="9">
    <location>
        <begin position="387"/>
        <end position="413"/>
    </location>
</feature>
<proteinExistence type="inferred from homology"/>
<dbReference type="Gene3D" id="1.20.1250.20">
    <property type="entry name" value="MFS general substrate transporter like domains"/>
    <property type="match status" value="1"/>
</dbReference>
<feature type="region of interest" description="Disordered" evidence="8">
    <location>
        <begin position="537"/>
        <end position="558"/>
    </location>
</feature>
<dbReference type="Pfam" id="PF07690">
    <property type="entry name" value="MFS_1"/>
    <property type="match status" value="2"/>
</dbReference>
<feature type="domain" description="Major facilitator superfamily (MFS) profile" evidence="10">
    <location>
        <begin position="22"/>
        <end position="542"/>
    </location>
</feature>
<feature type="transmembrane region" description="Helical" evidence="9">
    <location>
        <begin position="512"/>
        <end position="531"/>
    </location>
</feature>
<keyword evidence="3" id="KW-0813">Transport</keyword>
<name>A0ABX5AYE8_9MICO</name>
<dbReference type="Gene3D" id="1.20.1720.10">
    <property type="entry name" value="Multidrug resistance protein D"/>
    <property type="match status" value="1"/>
</dbReference>
<dbReference type="InterPro" id="IPR036259">
    <property type="entry name" value="MFS_trans_sf"/>
</dbReference>
<keyword evidence="12" id="KW-1185">Reference proteome</keyword>
<keyword evidence="6 9" id="KW-1133">Transmembrane helix</keyword>
<feature type="transmembrane region" description="Helical" evidence="9">
    <location>
        <begin position="20"/>
        <end position="48"/>
    </location>
</feature>
<keyword evidence="5 9" id="KW-0812">Transmembrane</keyword>
<evidence type="ECO:0000256" key="7">
    <source>
        <dbReference type="ARBA" id="ARBA00023136"/>
    </source>
</evidence>
<feature type="transmembrane region" description="Helical" evidence="9">
    <location>
        <begin position="145"/>
        <end position="168"/>
    </location>
</feature>
<organism evidence="11 12">
    <name type="scientific">Microterricola pindariensis</name>
    <dbReference type="NCBI Taxonomy" id="478010"/>
    <lineage>
        <taxon>Bacteria</taxon>
        <taxon>Bacillati</taxon>
        <taxon>Actinomycetota</taxon>
        <taxon>Actinomycetes</taxon>
        <taxon>Micrococcales</taxon>
        <taxon>Microbacteriaceae</taxon>
        <taxon>Microterricola</taxon>
    </lineage>
</organism>
<evidence type="ECO:0000256" key="5">
    <source>
        <dbReference type="ARBA" id="ARBA00022692"/>
    </source>
</evidence>
<dbReference type="InterPro" id="IPR020846">
    <property type="entry name" value="MFS_dom"/>
</dbReference>
<sequence>MTVSDTQTHPTATEPNPKRWLAMAIVSLAVSIIIMDATIVNVILPVLIQDLSLSVSEAEWVNSIYALVFAALLITVGRMGDLFGRRRLLLVGTVIFVGASVLAAASETGTMLLAARLLQGVGGAMILPSTLSTVNAMFTGRERGIAFAIWGSTIGGMAAVGPLLGGWLATDFSWHWAFLINVPIGIIIVVGTILWVPETRDPHATRGVDAAGIALSIVGLAAIVFGLIEGQRYGWWLVASAPVIGDWTWPFALSPVPIAFAIGVVALVGFVLVETAKARAGRFVLLDLGLFRIRSLRYGSIAALIVALGEFGMLFALPLYVQSVLGFTALNTGLLVLALAIGTFLISGGTAQIGRRIGGRGVVRLGLLLEVIAVAGLALSISATANAWALAAWLFLYGIGVGLATAQLTNVILVDVPVAQSGQASGVQSTVRQLGAALGIAILGTVLVTTLAAATAANLENVEGLDAAAQEQVVSVVTGSAGAAIPELASMPGSSAAVQTAASDAMVTAARITTFSAAGVLALGLLATVGLPATPVRRPEEAGAEAEADEPEAQPVAE</sequence>
<feature type="transmembrane region" description="Helical" evidence="9">
    <location>
        <begin position="301"/>
        <end position="321"/>
    </location>
</feature>
<comment type="similarity">
    <text evidence="2">Belongs to the major facilitator superfamily. EmrB family.</text>
</comment>
<dbReference type="EMBL" id="MPZN01000006">
    <property type="protein sequence ID" value="PPL19915.1"/>
    <property type="molecule type" value="Genomic_DNA"/>
</dbReference>
<feature type="transmembrane region" description="Helical" evidence="9">
    <location>
        <begin position="88"/>
        <end position="105"/>
    </location>
</feature>
<reference evidence="11 12" key="1">
    <citation type="journal article" date="2008" name="Int. J. Syst. Evol. Microbiol.">
        <title>Leifsonia pindariensis sp. nov., isolated from the Pindari glacier of the Indian Himalayas, and emended description of the genus Leifsonia.</title>
        <authorList>
            <person name="Reddy G.S."/>
            <person name="Prabagaran S.R."/>
            <person name="Shivaji S."/>
        </authorList>
    </citation>
    <scope>NUCLEOTIDE SEQUENCE [LARGE SCALE GENOMIC DNA]</scope>
    <source>
        <strain evidence="11 12">PON 10</strain>
    </source>
</reference>